<comment type="caution">
    <text evidence="1">The sequence shown here is derived from an EMBL/GenBank/DDBJ whole genome shotgun (WGS) entry which is preliminary data.</text>
</comment>
<dbReference type="EMBL" id="CM020618">
    <property type="protein sequence ID" value="KAK1862013.1"/>
    <property type="molecule type" value="Genomic_DNA"/>
</dbReference>
<name>A0ACC3BVV0_PYRYE</name>
<accession>A0ACC3BVV0</accession>
<protein>
    <submittedName>
        <fullName evidence="1">Uncharacterized protein</fullName>
    </submittedName>
</protein>
<reference evidence="1" key="1">
    <citation type="submission" date="2019-11" db="EMBL/GenBank/DDBJ databases">
        <title>Nori genome reveals adaptations in red seaweeds to the harsh intertidal environment.</title>
        <authorList>
            <person name="Wang D."/>
            <person name="Mao Y."/>
        </authorList>
    </citation>
    <scope>NUCLEOTIDE SEQUENCE</scope>
    <source>
        <tissue evidence="1">Gametophyte</tissue>
    </source>
</reference>
<evidence type="ECO:0000313" key="2">
    <source>
        <dbReference type="Proteomes" id="UP000798662"/>
    </source>
</evidence>
<keyword evidence="2" id="KW-1185">Reference proteome</keyword>
<gene>
    <name evidence="1" type="ORF">I4F81_004589</name>
</gene>
<sequence length="177" mass="17411">MSAVQYRSPPAGTRPNAHPPPPAPPSAPPLGTPLIPARCTAAGWLLTRLGGARPPHPKRPAVGKGASAGTAAHPLSPPQPAVAAATTAAAAATATATDTATATATAIAATRLHPPPPPPPGDAAFGGGDQSRLLSSQHVGNRVALGNRCVQHAAQRRGGGSRGGAGRTPTPPACRLR</sequence>
<organism evidence="1 2">
    <name type="scientific">Pyropia yezoensis</name>
    <name type="common">Susabi-nori</name>
    <name type="synonym">Porphyra yezoensis</name>
    <dbReference type="NCBI Taxonomy" id="2788"/>
    <lineage>
        <taxon>Eukaryota</taxon>
        <taxon>Rhodophyta</taxon>
        <taxon>Bangiophyceae</taxon>
        <taxon>Bangiales</taxon>
        <taxon>Bangiaceae</taxon>
        <taxon>Pyropia</taxon>
    </lineage>
</organism>
<dbReference type="Proteomes" id="UP000798662">
    <property type="component" value="Chromosome 1"/>
</dbReference>
<evidence type="ECO:0000313" key="1">
    <source>
        <dbReference type="EMBL" id="KAK1862013.1"/>
    </source>
</evidence>
<proteinExistence type="predicted"/>